<keyword evidence="2" id="KW-1185">Reference proteome</keyword>
<accession>A0A9D4QZG8</accession>
<sequence length="73" mass="8397">MNLVTERTVMRLQFMETHTCTSADSIFGVKMPLCSKNCIEFCKGSCYLRAKMSPEKFSKLRMPMQNCSIGFRC</sequence>
<dbReference type="Proteomes" id="UP000828390">
    <property type="component" value="Unassembled WGS sequence"/>
</dbReference>
<reference evidence="1" key="2">
    <citation type="submission" date="2020-11" db="EMBL/GenBank/DDBJ databases">
        <authorList>
            <person name="McCartney M.A."/>
            <person name="Auch B."/>
            <person name="Kono T."/>
            <person name="Mallez S."/>
            <person name="Becker A."/>
            <person name="Gohl D.M."/>
            <person name="Silverstein K.A.T."/>
            <person name="Koren S."/>
            <person name="Bechman K.B."/>
            <person name="Herman A."/>
            <person name="Abrahante J.E."/>
            <person name="Garbe J."/>
        </authorList>
    </citation>
    <scope>NUCLEOTIDE SEQUENCE</scope>
    <source>
        <strain evidence="1">Duluth1</strain>
        <tissue evidence="1">Whole animal</tissue>
    </source>
</reference>
<proteinExistence type="predicted"/>
<dbReference type="AlphaFoldDB" id="A0A9D4QZG8"/>
<reference evidence="1" key="1">
    <citation type="journal article" date="2019" name="bioRxiv">
        <title>The Genome of the Zebra Mussel, Dreissena polymorpha: A Resource for Invasive Species Research.</title>
        <authorList>
            <person name="McCartney M.A."/>
            <person name="Auch B."/>
            <person name="Kono T."/>
            <person name="Mallez S."/>
            <person name="Zhang Y."/>
            <person name="Obille A."/>
            <person name="Becker A."/>
            <person name="Abrahante J.E."/>
            <person name="Garbe J."/>
            <person name="Badalamenti J.P."/>
            <person name="Herman A."/>
            <person name="Mangelson H."/>
            <person name="Liachko I."/>
            <person name="Sullivan S."/>
            <person name="Sone E.D."/>
            <person name="Koren S."/>
            <person name="Silverstein K.A.T."/>
            <person name="Beckman K.B."/>
            <person name="Gohl D.M."/>
        </authorList>
    </citation>
    <scope>NUCLEOTIDE SEQUENCE</scope>
    <source>
        <strain evidence="1">Duluth1</strain>
        <tissue evidence="1">Whole animal</tissue>
    </source>
</reference>
<evidence type="ECO:0000313" key="2">
    <source>
        <dbReference type="Proteomes" id="UP000828390"/>
    </source>
</evidence>
<evidence type="ECO:0000313" key="1">
    <source>
        <dbReference type="EMBL" id="KAH3847740.1"/>
    </source>
</evidence>
<name>A0A9D4QZG8_DREPO</name>
<protein>
    <submittedName>
        <fullName evidence="1">Uncharacterized protein</fullName>
    </submittedName>
</protein>
<organism evidence="1 2">
    <name type="scientific">Dreissena polymorpha</name>
    <name type="common">Zebra mussel</name>
    <name type="synonym">Mytilus polymorpha</name>
    <dbReference type="NCBI Taxonomy" id="45954"/>
    <lineage>
        <taxon>Eukaryota</taxon>
        <taxon>Metazoa</taxon>
        <taxon>Spiralia</taxon>
        <taxon>Lophotrochozoa</taxon>
        <taxon>Mollusca</taxon>
        <taxon>Bivalvia</taxon>
        <taxon>Autobranchia</taxon>
        <taxon>Heteroconchia</taxon>
        <taxon>Euheterodonta</taxon>
        <taxon>Imparidentia</taxon>
        <taxon>Neoheterodontei</taxon>
        <taxon>Myida</taxon>
        <taxon>Dreissenoidea</taxon>
        <taxon>Dreissenidae</taxon>
        <taxon>Dreissena</taxon>
    </lineage>
</organism>
<comment type="caution">
    <text evidence="1">The sequence shown here is derived from an EMBL/GenBank/DDBJ whole genome shotgun (WGS) entry which is preliminary data.</text>
</comment>
<gene>
    <name evidence="1" type="ORF">DPMN_090071</name>
</gene>
<dbReference type="EMBL" id="JAIWYP010000003">
    <property type="protein sequence ID" value="KAH3847740.1"/>
    <property type="molecule type" value="Genomic_DNA"/>
</dbReference>